<protein>
    <submittedName>
        <fullName evidence="1">Uncharacterized protein</fullName>
    </submittedName>
</protein>
<dbReference type="Proteomes" id="UP000784294">
    <property type="component" value="Unassembled WGS sequence"/>
</dbReference>
<evidence type="ECO:0000313" key="1">
    <source>
        <dbReference type="EMBL" id="VEL31620.1"/>
    </source>
</evidence>
<dbReference type="AlphaFoldDB" id="A0A3S5AKE9"/>
<sequence>MPAKRLGMYHVHACLLDQHLVEYHSSRSSRLISSYVYHSHLHLRLDIGTLIQCRRPQKSLPATVSQGPLPDNFNSSSAASLRLNSFVLYPTTRFGFGPQGPYLKDSDLNYK</sequence>
<proteinExistence type="predicted"/>
<accession>A0A3S5AKE9</accession>
<evidence type="ECO:0000313" key="2">
    <source>
        <dbReference type="Proteomes" id="UP000784294"/>
    </source>
</evidence>
<dbReference type="EMBL" id="CAAALY010124625">
    <property type="protein sequence ID" value="VEL31620.1"/>
    <property type="molecule type" value="Genomic_DNA"/>
</dbReference>
<name>A0A3S5AKE9_9PLAT</name>
<organism evidence="1 2">
    <name type="scientific">Protopolystoma xenopodis</name>
    <dbReference type="NCBI Taxonomy" id="117903"/>
    <lineage>
        <taxon>Eukaryota</taxon>
        <taxon>Metazoa</taxon>
        <taxon>Spiralia</taxon>
        <taxon>Lophotrochozoa</taxon>
        <taxon>Platyhelminthes</taxon>
        <taxon>Monogenea</taxon>
        <taxon>Polyopisthocotylea</taxon>
        <taxon>Polystomatidea</taxon>
        <taxon>Polystomatidae</taxon>
        <taxon>Protopolystoma</taxon>
    </lineage>
</organism>
<reference evidence="1" key="1">
    <citation type="submission" date="2018-11" db="EMBL/GenBank/DDBJ databases">
        <authorList>
            <consortium name="Pathogen Informatics"/>
        </authorList>
    </citation>
    <scope>NUCLEOTIDE SEQUENCE</scope>
</reference>
<keyword evidence="2" id="KW-1185">Reference proteome</keyword>
<comment type="caution">
    <text evidence="1">The sequence shown here is derived from an EMBL/GenBank/DDBJ whole genome shotgun (WGS) entry which is preliminary data.</text>
</comment>
<gene>
    <name evidence="1" type="ORF">PXEA_LOCUS25060</name>
</gene>